<gene>
    <name evidence="1" type="ORF">KUCAC02_015367</name>
</gene>
<name>A0ACB9XX88_CHAAC</name>
<sequence length="88" mass="9414">TLAALQTPKVSVLNLPLTSQAVTRVSGSSQRCRNRAAAASLECKYDASRATGCRTNLPVRLSDAAVNEEPQRDAILGVVIRSDTEPLY</sequence>
<evidence type="ECO:0000313" key="2">
    <source>
        <dbReference type="Proteomes" id="UP001057452"/>
    </source>
</evidence>
<comment type="caution">
    <text evidence="1">The sequence shown here is derived from an EMBL/GenBank/DDBJ whole genome shotgun (WGS) entry which is preliminary data.</text>
</comment>
<dbReference type="EMBL" id="CM043785">
    <property type="protein sequence ID" value="KAI4832398.1"/>
    <property type="molecule type" value="Genomic_DNA"/>
</dbReference>
<feature type="non-terminal residue" evidence="1">
    <location>
        <position position="88"/>
    </location>
</feature>
<organism evidence="1 2">
    <name type="scientific">Chaenocephalus aceratus</name>
    <name type="common">Blackfin icefish</name>
    <name type="synonym">Chaenichthys aceratus</name>
    <dbReference type="NCBI Taxonomy" id="36190"/>
    <lineage>
        <taxon>Eukaryota</taxon>
        <taxon>Metazoa</taxon>
        <taxon>Chordata</taxon>
        <taxon>Craniata</taxon>
        <taxon>Vertebrata</taxon>
        <taxon>Euteleostomi</taxon>
        <taxon>Actinopterygii</taxon>
        <taxon>Neopterygii</taxon>
        <taxon>Teleostei</taxon>
        <taxon>Neoteleostei</taxon>
        <taxon>Acanthomorphata</taxon>
        <taxon>Eupercaria</taxon>
        <taxon>Perciformes</taxon>
        <taxon>Notothenioidei</taxon>
        <taxon>Channichthyidae</taxon>
        <taxon>Chaenocephalus</taxon>
    </lineage>
</organism>
<protein>
    <submittedName>
        <fullName evidence="1">Uncharacterized protein</fullName>
    </submittedName>
</protein>
<accession>A0ACB9XX88</accession>
<reference evidence="1" key="1">
    <citation type="submission" date="2022-05" db="EMBL/GenBank/DDBJ databases">
        <title>Chromosome-level genome of Chaenocephalus aceratus.</title>
        <authorList>
            <person name="Park H."/>
        </authorList>
    </citation>
    <scope>NUCLEOTIDE SEQUENCE</scope>
    <source>
        <strain evidence="1">KU_202001</strain>
    </source>
</reference>
<evidence type="ECO:0000313" key="1">
    <source>
        <dbReference type="EMBL" id="KAI4832398.1"/>
    </source>
</evidence>
<keyword evidence="2" id="KW-1185">Reference proteome</keyword>
<proteinExistence type="predicted"/>
<feature type="non-terminal residue" evidence="1">
    <location>
        <position position="1"/>
    </location>
</feature>
<dbReference type="Proteomes" id="UP001057452">
    <property type="component" value="Chromosome 1"/>
</dbReference>